<protein>
    <submittedName>
        <fullName evidence="2">Uncharacterized protein</fullName>
    </submittedName>
</protein>
<accession>A0ABR6WQS9</accession>
<reference evidence="2 3" key="1">
    <citation type="journal article" date="2020" name="mSystems">
        <title>Defining Genomic and Predicted Metabolic Features of the Acetobacterium Genus.</title>
        <authorList>
            <person name="Ross D.E."/>
            <person name="Marshall C.W."/>
            <person name="Gulliver D."/>
            <person name="May H.D."/>
            <person name="Norman R.S."/>
        </authorList>
    </citation>
    <scope>NUCLEOTIDE SEQUENCE [LARGE SCALE GENOMIC DNA]</scope>
    <source>
        <strain evidence="2 3">DSM 8238</strain>
    </source>
</reference>
<comment type="caution">
    <text evidence="2">The sequence shown here is derived from an EMBL/GenBank/DDBJ whole genome shotgun (WGS) entry which is preliminary data.</text>
</comment>
<sequence length="391" mass="45943">MLIVLAELSRHFTEENINATVVKIIQQTIHKDIQILEGERPENRGLNYYVWKKDVAALKAVVEEFDELYELLDQRLPIYEEKCQLLYKDKSNWRCGKHDEVDRHIDREWIIEKHWEFRQKLKEYQYKNSELMKNKSKAEKEEYLNTIRFMENKQNEFAAFIDFIDNELKDKLNNFCEKVSNSKRLSGLTFELEEAMLLNHLRSSIPNQKVSKVNMITGQPEIHVFYGKDTCLSKGHKIENVKAVIKNLKNGLNDVMNIMYCHHCKQYRISFLSYQNYTKNNIIPAVIIKTVKSAEANGLKEHSILSLYGYAVGLTGLSKDVRQRILAYLLDAQIATKAQILDLLRFDITYTGKRKGMEESVRNWNTDIRFVNDYKISKQRVVRGGDFVNAR</sequence>
<evidence type="ECO:0000313" key="2">
    <source>
        <dbReference type="EMBL" id="MBC3802957.1"/>
    </source>
</evidence>
<evidence type="ECO:0000256" key="1">
    <source>
        <dbReference type="SAM" id="Coils"/>
    </source>
</evidence>
<dbReference type="Proteomes" id="UP000603234">
    <property type="component" value="Unassembled WGS sequence"/>
</dbReference>
<organism evidence="2 3">
    <name type="scientific">Acetobacterium fimetarium</name>
    <dbReference type="NCBI Taxonomy" id="52691"/>
    <lineage>
        <taxon>Bacteria</taxon>
        <taxon>Bacillati</taxon>
        <taxon>Bacillota</taxon>
        <taxon>Clostridia</taxon>
        <taxon>Eubacteriales</taxon>
        <taxon>Eubacteriaceae</taxon>
        <taxon>Acetobacterium</taxon>
    </lineage>
</organism>
<evidence type="ECO:0000313" key="3">
    <source>
        <dbReference type="Proteomes" id="UP000603234"/>
    </source>
</evidence>
<proteinExistence type="predicted"/>
<name>A0ABR6WQS9_9FIRM</name>
<gene>
    <name evidence="2" type="ORF">GH808_00675</name>
</gene>
<dbReference type="EMBL" id="WJBC01000001">
    <property type="protein sequence ID" value="MBC3802957.1"/>
    <property type="molecule type" value="Genomic_DNA"/>
</dbReference>
<keyword evidence="1" id="KW-0175">Coiled coil</keyword>
<keyword evidence="3" id="KW-1185">Reference proteome</keyword>
<feature type="coiled-coil region" evidence="1">
    <location>
        <begin position="121"/>
        <end position="153"/>
    </location>
</feature>
<dbReference type="RefSeq" id="WP_186840878.1">
    <property type="nucleotide sequence ID" value="NZ_WJBC01000001.1"/>
</dbReference>